<dbReference type="NCBIfam" id="TIGR00254">
    <property type="entry name" value="GGDEF"/>
    <property type="match status" value="1"/>
</dbReference>
<sequence>MKAPECPPNEVTRLQTLKSLDVLDTPHEERFDRLTRMARRLFDVPIALVSLVDENRQWFKSRVGLPVSETPRDISFCGHAILGEGVFIIPDATADERFHNNPLVVDEPNIRFYAGCPLRALNGSHMGTLCIVDDKPRDPTEHDLGALKDLAAMVEQELAALQLAVLDELTQIANRRGFMTLVGHAIRMCVRQKMSASLVFFDLDKFKSINDSHGHVEGDRALVTFAKILQKTLRDSDLVARIGGDEFAALLLDTPKACALDVILRLQARLDVYNDKSVHDYTIDFSFGVVDFDPQIHADVDALLADGDAMMYECKQRKS</sequence>
<proteinExistence type="predicted"/>
<dbReference type="SUPFAM" id="SSF55073">
    <property type="entry name" value="Nucleotide cyclase"/>
    <property type="match status" value="1"/>
</dbReference>
<keyword evidence="3" id="KW-1185">Reference proteome</keyword>
<evidence type="ECO:0000313" key="2">
    <source>
        <dbReference type="EMBL" id="UVW34294.1"/>
    </source>
</evidence>
<dbReference type="InterPro" id="IPR029787">
    <property type="entry name" value="Nucleotide_cyclase"/>
</dbReference>
<evidence type="ECO:0000313" key="3">
    <source>
        <dbReference type="Proteomes" id="UP001059934"/>
    </source>
</evidence>
<evidence type="ECO:0000259" key="1">
    <source>
        <dbReference type="PROSITE" id="PS50887"/>
    </source>
</evidence>
<organism evidence="2 3">
    <name type="scientific">SAR92 clade bacterium H455</name>
    <dbReference type="NCBI Taxonomy" id="2974818"/>
    <lineage>
        <taxon>Bacteria</taxon>
        <taxon>Pseudomonadati</taxon>
        <taxon>Pseudomonadota</taxon>
        <taxon>Gammaproteobacteria</taxon>
        <taxon>Cellvibrionales</taxon>
        <taxon>Porticoccaceae</taxon>
        <taxon>SAR92 clade</taxon>
    </lineage>
</organism>
<feature type="domain" description="GGDEF" evidence="1">
    <location>
        <begin position="194"/>
        <end position="319"/>
    </location>
</feature>
<dbReference type="InterPro" id="IPR000160">
    <property type="entry name" value="GGDEF_dom"/>
</dbReference>
<dbReference type="PANTHER" id="PTHR43102">
    <property type="entry name" value="SLR1143 PROTEIN"/>
    <property type="match status" value="1"/>
</dbReference>
<dbReference type="InterPro" id="IPR043128">
    <property type="entry name" value="Rev_trsase/Diguanyl_cyclase"/>
</dbReference>
<name>A0ABY5TM71_9GAMM</name>
<reference evidence="2" key="1">
    <citation type="submission" date="2022-08" db="EMBL/GenBank/DDBJ databases">
        <title>Catabolic pathway analysis in culturable SAR92 clade bacteria reveals their overlooked roles in DMSP degradation in coastal seas.</title>
        <authorList>
            <person name="He X."/>
            <person name="Zhang X."/>
            <person name="Zhang Y."/>
        </authorList>
    </citation>
    <scope>NUCLEOTIDE SEQUENCE</scope>
    <source>
        <strain evidence="2">H455</strain>
    </source>
</reference>
<dbReference type="SUPFAM" id="SSF55781">
    <property type="entry name" value="GAF domain-like"/>
    <property type="match status" value="1"/>
</dbReference>
<dbReference type="EMBL" id="CP103416">
    <property type="protein sequence ID" value="UVW34294.1"/>
    <property type="molecule type" value="Genomic_DNA"/>
</dbReference>
<dbReference type="PROSITE" id="PS50887">
    <property type="entry name" value="GGDEF"/>
    <property type="match status" value="1"/>
</dbReference>
<accession>A0ABY5TM71</accession>
<dbReference type="Pfam" id="PF01590">
    <property type="entry name" value="GAF"/>
    <property type="match status" value="1"/>
</dbReference>
<dbReference type="SMART" id="SM00065">
    <property type="entry name" value="GAF"/>
    <property type="match status" value="1"/>
</dbReference>
<dbReference type="SMART" id="SM00267">
    <property type="entry name" value="GGDEF"/>
    <property type="match status" value="1"/>
</dbReference>
<dbReference type="Proteomes" id="UP001059934">
    <property type="component" value="Chromosome"/>
</dbReference>
<protein>
    <submittedName>
        <fullName evidence="2">Sensor domain-containing diguanylate cyclase</fullName>
    </submittedName>
</protein>
<dbReference type="InterPro" id="IPR029016">
    <property type="entry name" value="GAF-like_dom_sf"/>
</dbReference>
<dbReference type="PANTHER" id="PTHR43102:SF2">
    <property type="entry name" value="GAF DOMAIN-CONTAINING PROTEIN"/>
    <property type="match status" value="1"/>
</dbReference>
<dbReference type="Gene3D" id="3.30.70.270">
    <property type="match status" value="1"/>
</dbReference>
<gene>
    <name evidence="2" type="ORF">NYF23_09710</name>
</gene>
<dbReference type="InterPro" id="IPR003018">
    <property type="entry name" value="GAF"/>
</dbReference>
<dbReference type="Gene3D" id="3.30.450.40">
    <property type="match status" value="1"/>
</dbReference>
<dbReference type="CDD" id="cd01949">
    <property type="entry name" value="GGDEF"/>
    <property type="match status" value="1"/>
</dbReference>
<dbReference type="Pfam" id="PF00990">
    <property type="entry name" value="GGDEF"/>
    <property type="match status" value="1"/>
</dbReference>